<accession>A0ABQ5ALL1</accession>
<feature type="compositionally biased region" description="Basic and acidic residues" evidence="1">
    <location>
        <begin position="7"/>
        <end position="23"/>
    </location>
</feature>
<evidence type="ECO:0000256" key="1">
    <source>
        <dbReference type="SAM" id="MobiDB-lite"/>
    </source>
</evidence>
<evidence type="ECO:0000313" key="2">
    <source>
        <dbReference type="EMBL" id="GJT02929.1"/>
    </source>
</evidence>
<reference evidence="2" key="2">
    <citation type="submission" date="2022-01" db="EMBL/GenBank/DDBJ databases">
        <authorList>
            <person name="Yamashiro T."/>
            <person name="Shiraishi A."/>
            <person name="Satake H."/>
            <person name="Nakayama K."/>
        </authorList>
    </citation>
    <scope>NUCLEOTIDE SEQUENCE</scope>
</reference>
<dbReference type="Proteomes" id="UP001151760">
    <property type="component" value="Unassembled WGS sequence"/>
</dbReference>
<proteinExistence type="predicted"/>
<dbReference type="EMBL" id="BQNB010012386">
    <property type="protein sequence ID" value="GJT02929.1"/>
    <property type="molecule type" value="Genomic_DNA"/>
</dbReference>
<gene>
    <name evidence="2" type="ORF">Tco_0824098</name>
</gene>
<evidence type="ECO:0000313" key="3">
    <source>
        <dbReference type="Proteomes" id="UP001151760"/>
    </source>
</evidence>
<keyword evidence="3" id="KW-1185">Reference proteome</keyword>
<reference evidence="2" key="1">
    <citation type="journal article" date="2022" name="Int. J. Mol. Sci.">
        <title>Draft Genome of Tanacetum Coccineum: Genomic Comparison of Closely Related Tanacetum-Family Plants.</title>
        <authorList>
            <person name="Yamashiro T."/>
            <person name="Shiraishi A."/>
            <person name="Nakayama K."/>
            <person name="Satake H."/>
        </authorList>
    </citation>
    <scope>NUCLEOTIDE SEQUENCE</scope>
</reference>
<comment type="caution">
    <text evidence="2">The sequence shown here is derived from an EMBL/GenBank/DDBJ whole genome shotgun (WGS) entry which is preliminary data.</text>
</comment>
<organism evidence="2 3">
    <name type="scientific">Tanacetum coccineum</name>
    <dbReference type="NCBI Taxonomy" id="301880"/>
    <lineage>
        <taxon>Eukaryota</taxon>
        <taxon>Viridiplantae</taxon>
        <taxon>Streptophyta</taxon>
        <taxon>Embryophyta</taxon>
        <taxon>Tracheophyta</taxon>
        <taxon>Spermatophyta</taxon>
        <taxon>Magnoliopsida</taxon>
        <taxon>eudicotyledons</taxon>
        <taxon>Gunneridae</taxon>
        <taxon>Pentapetalae</taxon>
        <taxon>asterids</taxon>
        <taxon>campanulids</taxon>
        <taxon>Asterales</taxon>
        <taxon>Asteraceae</taxon>
        <taxon>Asteroideae</taxon>
        <taxon>Anthemideae</taxon>
        <taxon>Anthemidinae</taxon>
        <taxon>Tanacetum</taxon>
    </lineage>
</organism>
<protein>
    <submittedName>
        <fullName evidence="2">Uncharacterized protein</fullName>
    </submittedName>
</protein>
<name>A0ABQ5ALL1_9ASTR</name>
<sequence length="251" mass="29259">MKRRKSSKDAELSKDSRSKEKKTSSTSKDASKSQHKSFGKSAHAESQVILLKTQACNKIKSSSRETMMNNPLTRRKPLSLIQDHQGRQIIPKDYFINNDLEYMKGGDLSRRYSTSVTKTKAATYELKWIEDLVPELWSPVQRRIIAVTRLKIMKKYDYGHLEEIEVRRDDQKLYTFKEEEIDAKSREVHWWKGIRESSQATGKDNMTLDYMHFYQLSHSELDGIEKVVVCSSLRSLKPKCTIESRAKRDHP</sequence>
<feature type="region of interest" description="Disordered" evidence="1">
    <location>
        <begin position="1"/>
        <end position="44"/>
    </location>
</feature>